<feature type="transmembrane region" description="Helical" evidence="1">
    <location>
        <begin position="85"/>
        <end position="104"/>
    </location>
</feature>
<dbReference type="EMBL" id="SDHZ01000001">
    <property type="protein sequence ID" value="RXK86905.1"/>
    <property type="molecule type" value="Genomic_DNA"/>
</dbReference>
<feature type="domain" description="FecR protein" evidence="2">
    <location>
        <begin position="180"/>
        <end position="275"/>
    </location>
</feature>
<feature type="domain" description="Protein FecR C-terminal" evidence="3">
    <location>
        <begin position="331"/>
        <end position="395"/>
    </location>
</feature>
<evidence type="ECO:0000256" key="1">
    <source>
        <dbReference type="SAM" id="Phobius"/>
    </source>
</evidence>
<dbReference type="InterPro" id="IPR012373">
    <property type="entry name" value="Ferrdict_sens_TM"/>
</dbReference>
<keyword evidence="1" id="KW-0472">Membrane</keyword>
<dbReference type="InterPro" id="IPR006860">
    <property type="entry name" value="FecR"/>
</dbReference>
<protein>
    <submittedName>
        <fullName evidence="4">DUF4974 domain-containing protein</fullName>
    </submittedName>
</protein>
<keyword evidence="1" id="KW-1133">Transmembrane helix</keyword>
<dbReference type="Gene3D" id="3.55.50.30">
    <property type="match status" value="1"/>
</dbReference>
<dbReference type="PANTHER" id="PTHR30273:SF2">
    <property type="entry name" value="PROTEIN FECR"/>
    <property type="match status" value="1"/>
</dbReference>
<keyword evidence="1" id="KW-0812">Transmembrane</keyword>
<organism evidence="4 5">
    <name type="scientific">Filimonas effusa</name>
    <dbReference type="NCBI Taxonomy" id="2508721"/>
    <lineage>
        <taxon>Bacteria</taxon>
        <taxon>Pseudomonadati</taxon>
        <taxon>Bacteroidota</taxon>
        <taxon>Chitinophagia</taxon>
        <taxon>Chitinophagales</taxon>
        <taxon>Chitinophagaceae</taxon>
        <taxon>Filimonas</taxon>
    </lineage>
</organism>
<dbReference type="Pfam" id="PF04773">
    <property type="entry name" value="FecR"/>
    <property type="match status" value="1"/>
</dbReference>
<name>A0A4Q1DDF0_9BACT</name>
<dbReference type="PANTHER" id="PTHR30273">
    <property type="entry name" value="PERIPLASMIC SIGNAL SENSOR AND SIGMA FACTOR ACTIVATOR FECR-RELATED"/>
    <property type="match status" value="1"/>
</dbReference>
<dbReference type="Pfam" id="PF16344">
    <property type="entry name" value="FecR_C"/>
    <property type="match status" value="1"/>
</dbReference>
<dbReference type="InterPro" id="IPR032508">
    <property type="entry name" value="FecR_C"/>
</dbReference>
<dbReference type="Proteomes" id="UP000290545">
    <property type="component" value="Unassembled WGS sequence"/>
</dbReference>
<dbReference type="RefSeq" id="WP_129002654.1">
    <property type="nucleotide sequence ID" value="NZ_SDHZ01000001.1"/>
</dbReference>
<reference evidence="4 5" key="1">
    <citation type="submission" date="2019-01" db="EMBL/GenBank/DDBJ databases">
        <title>Filimonas sp. strain TTM-71.</title>
        <authorList>
            <person name="Chen W.-M."/>
        </authorList>
    </citation>
    <scope>NUCLEOTIDE SEQUENCE [LARGE SCALE GENOMIC DNA]</scope>
    <source>
        <strain evidence="4 5">TTM-71</strain>
    </source>
</reference>
<dbReference type="Gene3D" id="2.60.120.1440">
    <property type="match status" value="1"/>
</dbReference>
<keyword evidence="5" id="KW-1185">Reference proteome</keyword>
<evidence type="ECO:0000259" key="2">
    <source>
        <dbReference type="Pfam" id="PF04773"/>
    </source>
</evidence>
<gene>
    <name evidence="4" type="ORF">ESB13_08975</name>
</gene>
<evidence type="ECO:0000259" key="3">
    <source>
        <dbReference type="Pfam" id="PF16344"/>
    </source>
</evidence>
<accession>A0A4Q1DDF0</accession>
<comment type="caution">
    <text evidence="4">The sequence shown here is derived from an EMBL/GenBank/DDBJ whole genome shotgun (WGS) entry which is preliminary data.</text>
</comment>
<dbReference type="FunFam" id="2.60.120.1440:FF:000001">
    <property type="entry name" value="Putative anti-sigma factor"/>
    <property type="match status" value="1"/>
</dbReference>
<evidence type="ECO:0000313" key="5">
    <source>
        <dbReference type="Proteomes" id="UP000290545"/>
    </source>
</evidence>
<dbReference type="OrthoDB" id="622631at2"/>
<dbReference type="GO" id="GO:0016989">
    <property type="term" value="F:sigma factor antagonist activity"/>
    <property type="evidence" value="ECO:0007669"/>
    <property type="project" value="TreeGrafter"/>
</dbReference>
<sequence>MHRQEVYYLLKQYISNQLTYKEEAKLKLVLDDPAYNELLVEVLHDLALMQPQLEAYREEHWQDMIASITRQSVKASATRSIAKRFVVWSAAAAVLAALVVLLLFKKQDATPSGKQAAIAMAKDIMPGTDKAILTLADGSRVVLDEHGHRTLLQGGVALTQQGGQLSYDVNNSANSLQYNTLATPKGGQFQLVLPDGSKVWLNAASTLTFPTAFSGSDRQVVLSGEAYFEITSNASKPFYVKTGDNVNIKVLGTGFNVNAYQNESALRTTLLQGAISVTASLSGNEQTVLLKPLQQAQVSREENGSRHSPDKITVNNNIDVNTVVAWKNGAFNLEGSNLREVMRQLERWYDIEVTYEGNVPDIMFAGKISRRVKLSSVLHALEEWGVNFRMDGDRHLVVLP</sequence>
<evidence type="ECO:0000313" key="4">
    <source>
        <dbReference type="EMBL" id="RXK86905.1"/>
    </source>
</evidence>
<dbReference type="AlphaFoldDB" id="A0A4Q1DDF0"/>
<proteinExistence type="predicted"/>